<dbReference type="InterPro" id="IPR056209">
    <property type="entry name" value="SU10_adaptor"/>
</dbReference>
<protein>
    <submittedName>
        <fullName evidence="1">Uncharacterized protein</fullName>
    </submittedName>
</protein>
<reference evidence="1 2" key="1">
    <citation type="submission" date="2018-08" db="EMBL/GenBank/DDBJ databases">
        <title>A genome reference for cultivated species of the human gut microbiota.</title>
        <authorList>
            <person name="Zou Y."/>
            <person name="Xue W."/>
            <person name="Luo G."/>
        </authorList>
    </citation>
    <scope>NUCLEOTIDE SEQUENCE [LARGE SCALE GENOMIC DNA]</scope>
    <source>
        <strain evidence="1 2">AF24-12</strain>
    </source>
</reference>
<accession>A0A3E5E9H7</accession>
<dbReference type="Proteomes" id="UP000283872">
    <property type="component" value="Unassembled WGS sequence"/>
</dbReference>
<dbReference type="EMBL" id="QRVA01000006">
    <property type="protein sequence ID" value="RGS17990.1"/>
    <property type="molecule type" value="Genomic_DNA"/>
</dbReference>
<dbReference type="Pfam" id="PF24175">
    <property type="entry name" value="SU10_adaptor"/>
    <property type="match status" value="1"/>
</dbReference>
<dbReference type="RefSeq" id="WP_117586306.1">
    <property type="nucleotide sequence ID" value="NZ_QRVA01000006.1"/>
</dbReference>
<gene>
    <name evidence="1" type="ORF">DWY11_04200</name>
</gene>
<name>A0A3E5E9H7_9BACT</name>
<organism evidence="1 2">
    <name type="scientific">Segatella copri</name>
    <dbReference type="NCBI Taxonomy" id="165179"/>
    <lineage>
        <taxon>Bacteria</taxon>
        <taxon>Pseudomonadati</taxon>
        <taxon>Bacteroidota</taxon>
        <taxon>Bacteroidia</taxon>
        <taxon>Bacteroidales</taxon>
        <taxon>Prevotellaceae</taxon>
        <taxon>Segatella</taxon>
    </lineage>
</organism>
<evidence type="ECO:0000313" key="2">
    <source>
        <dbReference type="Proteomes" id="UP000283872"/>
    </source>
</evidence>
<sequence>MSIEEIIKAVRWCIDEESNNTSEITDEKDDLYMDNIIKSKINDALHWIAITAASSPVLSDSKSIGSTSDTIQVSDFDSNHNIGVITMPSNMEIITINRIRGASWYKAVTPVEDTDDEALMMYDDTAKGTIDRPQAAIMRENPIKILMQPKTSTAVITYVGVSKSVSTDASTTDVSIPDKLKNAFIYYIAFLLLSAYDDTKASQMYTIALQQLGVNQTSK</sequence>
<proteinExistence type="predicted"/>
<comment type="caution">
    <text evidence="1">The sequence shown here is derived from an EMBL/GenBank/DDBJ whole genome shotgun (WGS) entry which is preliminary data.</text>
</comment>
<evidence type="ECO:0000313" key="1">
    <source>
        <dbReference type="EMBL" id="RGS17990.1"/>
    </source>
</evidence>
<dbReference type="AlphaFoldDB" id="A0A3E5E9H7"/>